<comment type="caution">
    <text evidence="2">The sequence shown here is derived from an EMBL/GenBank/DDBJ whole genome shotgun (WGS) entry which is preliminary data.</text>
</comment>
<sequence length="233" mass="25300">MRLIAQTLGGQITSRQTVFTAEASASTTSVLPDLESLDFSGLYATDSSSTTTSSQRIITTTGSYIASLTTSSSAIASNFASSSKLNATDTGVIIGGSIIGVIIILGITLCTCILANRSRTRADRLSFNPVLQEAVDVLSAIQFKKTSKDSRVLKFEYLPQENMRTGIKSIEPVKLPSRDSTIDAYFEQNLHIEPPPSFTIHSSPSPSDVSRYSTGLHPTLQEIYRKNNKYEYI</sequence>
<keyword evidence="1" id="KW-1133">Transmembrane helix</keyword>
<evidence type="ECO:0000313" key="3">
    <source>
        <dbReference type="Proteomes" id="UP000253551"/>
    </source>
</evidence>
<gene>
    <name evidence="2" type="ORF">CU098_012201</name>
</gene>
<reference evidence="2 3" key="1">
    <citation type="journal article" date="2018" name="G3 (Bethesda)">
        <title>Phylogenetic and Phylogenomic Definition of Rhizopus Species.</title>
        <authorList>
            <person name="Gryganskyi A.P."/>
            <person name="Golan J."/>
            <person name="Dolatabadi S."/>
            <person name="Mondo S."/>
            <person name="Robb S."/>
            <person name="Idnurm A."/>
            <person name="Muszewska A."/>
            <person name="Steczkiewicz K."/>
            <person name="Masonjones S."/>
            <person name="Liao H.L."/>
            <person name="Gajdeczka M.T."/>
            <person name="Anike F."/>
            <person name="Vuek A."/>
            <person name="Anishchenko I.M."/>
            <person name="Voigt K."/>
            <person name="de Hoog G.S."/>
            <person name="Smith M.E."/>
            <person name="Heitman J."/>
            <person name="Vilgalys R."/>
            <person name="Stajich J.E."/>
        </authorList>
    </citation>
    <scope>NUCLEOTIDE SEQUENCE [LARGE SCALE GENOMIC DNA]</scope>
    <source>
        <strain evidence="2 3">LSU 92-RS-03</strain>
    </source>
</reference>
<evidence type="ECO:0000313" key="2">
    <source>
        <dbReference type="EMBL" id="RCI04758.1"/>
    </source>
</evidence>
<evidence type="ECO:0000256" key="1">
    <source>
        <dbReference type="SAM" id="Phobius"/>
    </source>
</evidence>
<protein>
    <recommendedName>
        <fullName evidence="4">Mid2 domain-containing protein</fullName>
    </recommendedName>
</protein>
<keyword evidence="3" id="KW-1185">Reference proteome</keyword>
<evidence type="ECO:0008006" key="4">
    <source>
        <dbReference type="Google" id="ProtNLM"/>
    </source>
</evidence>
<keyword evidence="1" id="KW-0472">Membrane</keyword>
<dbReference type="AlphaFoldDB" id="A0A367KRC7"/>
<name>A0A367KRC7_RHIST</name>
<organism evidence="2 3">
    <name type="scientific">Rhizopus stolonifer</name>
    <name type="common">Rhizopus nigricans</name>
    <dbReference type="NCBI Taxonomy" id="4846"/>
    <lineage>
        <taxon>Eukaryota</taxon>
        <taxon>Fungi</taxon>
        <taxon>Fungi incertae sedis</taxon>
        <taxon>Mucoromycota</taxon>
        <taxon>Mucoromycotina</taxon>
        <taxon>Mucoromycetes</taxon>
        <taxon>Mucorales</taxon>
        <taxon>Mucorineae</taxon>
        <taxon>Rhizopodaceae</taxon>
        <taxon>Rhizopus</taxon>
    </lineage>
</organism>
<feature type="transmembrane region" description="Helical" evidence="1">
    <location>
        <begin position="92"/>
        <end position="115"/>
    </location>
</feature>
<accession>A0A367KRC7</accession>
<proteinExistence type="predicted"/>
<dbReference type="EMBL" id="PJQM01000585">
    <property type="protein sequence ID" value="RCI04758.1"/>
    <property type="molecule type" value="Genomic_DNA"/>
</dbReference>
<dbReference type="Proteomes" id="UP000253551">
    <property type="component" value="Unassembled WGS sequence"/>
</dbReference>
<keyword evidence="1" id="KW-0812">Transmembrane</keyword>